<accession>A0A8A1MHY8</accession>
<organism evidence="1 2">
    <name type="scientific">Ajellomyces capsulatus</name>
    <name type="common">Darling's disease fungus</name>
    <name type="synonym">Histoplasma capsulatum</name>
    <dbReference type="NCBI Taxonomy" id="5037"/>
    <lineage>
        <taxon>Eukaryota</taxon>
        <taxon>Fungi</taxon>
        <taxon>Dikarya</taxon>
        <taxon>Ascomycota</taxon>
        <taxon>Pezizomycotina</taxon>
        <taxon>Eurotiomycetes</taxon>
        <taxon>Eurotiomycetidae</taxon>
        <taxon>Onygenales</taxon>
        <taxon>Ajellomycetaceae</taxon>
        <taxon>Histoplasma</taxon>
    </lineage>
</organism>
<protein>
    <submittedName>
        <fullName evidence="1">Laccase TilA</fullName>
    </submittedName>
</protein>
<gene>
    <name evidence="1" type="primary">BRN2</name>
    <name evidence="1" type="ORF">I7I51_01289</name>
</gene>
<dbReference type="OrthoDB" id="10506271at2759"/>
<evidence type="ECO:0000313" key="1">
    <source>
        <dbReference type="EMBL" id="QSS64224.1"/>
    </source>
</evidence>
<proteinExistence type="predicted"/>
<evidence type="ECO:0000313" key="2">
    <source>
        <dbReference type="Proteomes" id="UP000663671"/>
    </source>
</evidence>
<dbReference type="VEuPathDB" id="FungiDB:I7I51_01289"/>
<dbReference type="EMBL" id="CP069114">
    <property type="protein sequence ID" value="QSS64224.1"/>
    <property type="molecule type" value="Genomic_DNA"/>
</dbReference>
<reference evidence="1" key="1">
    <citation type="submission" date="2021-01" db="EMBL/GenBank/DDBJ databases">
        <title>Chromosome-level genome assembly of a human fungal pathogen reveals clustering of transcriptionally co-regulated genes.</title>
        <authorList>
            <person name="Voorhies M."/>
            <person name="Cohen S."/>
            <person name="Shea T.P."/>
            <person name="Petrus S."/>
            <person name="Munoz J.F."/>
            <person name="Poplawski S."/>
            <person name="Goldman W.E."/>
            <person name="Michael T."/>
            <person name="Cuomo C.A."/>
            <person name="Sil A."/>
            <person name="Beyhan S."/>
        </authorList>
    </citation>
    <scope>NUCLEOTIDE SEQUENCE</scope>
    <source>
        <strain evidence="1">WU24</strain>
    </source>
</reference>
<sequence>MISAQRSMYTQWKQRVKLVLAPKAVGFEDQCLTTCSKRPPLGSVGHVMFMSGISNLSSLGEMHLLMESNEK</sequence>
<dbReference type="AlphaFoldDB" id="A0A8A1MHY8"/>
<name>A0A8A1MHY8_AJECA</name>
<dbReference type="Proteomes" id="UP000663671">
    <property type="component" value="Chromosome 1"/>
</dbReference>